<dbReference type="Proteomes" id="UP001228113">
    <property type="component" value="Chromosome"/>
</dbReference>
<evidence type="ECO:0000256" key="1">
    <source>
        <dbReference type="ARBA" id="ARBA00008635"/>
    </source>
</evidence>
<dbReference type="RefSeq" id="WP_316410494.1">
    <property type="nucleotide sequence ID" value="NZ_AP027081.1"/>
</dbReference>
<comment type="similarity">
    <text evidence="1">Belongs to the DinB family.</text>
</comment>
<organism evidence="4 5">
    <name type="scientific">Mesoterricola sediminis</name>
    <dbReference type="NCBI Taxonomy" id="2927980"/>
    <lineage>
        <taxon>Bacteria</taxon>
        <taxon>Pseudomonadati</taxon>
        <taxon>Acidobacteriota</taxon>
        <taxon>Holophagae</taxon>
        <taxon>Holophagales</taxon>
        <taxon>Holophagaceae</taxon>
        <taxon>Mesoterricola</taxon>
    </lineage>
</organism>
<dbReference type="InterPro" id="IPR007837">
    <property type="entry name" value="DinB"/>
</dbReference>
<keyword evidence="2 3" id="KW-0479">Metal-binding</keyword>
<feature type="binding site" evidence="3">
    <location>
        <position position="39"/>
    </location>
    <ligand>
        <name>a divalent metal cation</name>
        <dbReference type="ChEBI" id="CHEBI:60240"/>
    </ligand>
</feature>
<feature type="binding site" evidence="3">
    <location>
        <position position="125"/>
    </location>
    <ligand>
        <name>a divalent metal cation</name>
        <dbReference type="ChEBI" id="CHEBI:60240"/>
    </ligand>
</feature>
<feature type="binding site" evidence="3">
    <location>
        <position position="121"/>
    </location>
    <ligand>
        <name>a divalent metal cation</name>
        <dbReference type="ChEBI" id="CHEBI:60240"/>
    </ligand>
</feature>
<dbReference type="Gene3D" id="1.20.120.450">
    <property type="entry name" value="dinb family like domain"/>
    <property type="match status" value="1"/>
</dbReference>
<evidence type="ECO:0000256" key="2">
    <source>
        <dbReference type="ARBA" id="ARBA00022723"/>
    </source>
</evidence>
<dbReference type="GO" id="GO:0046872">
    <property type="term" value="F:metal ion binding"/>
    <property type="evidence" value="ECO:0007669"/>
    <property type="project" value="UniProtKB-KW"/>
</dbReference>
<keyword evidence="5" id="KW-1185">Reference proteome</keyword>
<evidence type="ECO:0000256" key="3">
    <source>
        <dbReference type="PIRSR" id="PIRSR607837-1"/>
    </source>
</evidence>
<accession>A0AA48KH29</accession>
<evidence type="ECO:0000313" key="4">
    <source>
        <dbReference type="EMBL" id="BDU77978.1"/>
    </source>
</evidence>
<protein>
    <submittedName>
        <fullName evidence="4">DNA damage-inducible protein DinB</fullName>
    </submittedName>
</protein>
<sequence length="153" mass="16614">MDPWLDRLYRHLAWADGRVLDALEVQENPPEGALKLMAHVAVAEHLWLARIEGWDTGNLGPWTPLSPEACRSLSARTLAGFAELVAGATSERLAARVAYRNTRGEAFETPLGDLLLHVALHGAHHRGQIAALLRGGGLPVPVTDFVIFSREGA</sequence>
<reference evidence="4" key="1">
    <citation type="journal article" date="2023" name="Int. J. Syst. Evol. Microbiol.">
        <title>Mesoterricola silvestris gen. nov., sp. nov., Mesoterricola sediminis sp. nov., Geothrix oryzae sp. nov., Geothrix edaphica sp. nov., Geothrix rubra sp. nov., and Geothrix limicola sp. nov., six novel members of Acidobacteriota isolated from soils.</title>
        <authorList>
            <person name="Itoh H."/>
            <person name="Sugisawa Y."/>
            <person name="Mise K."/>
            <person name="Xu Z."/>
            <person name="Kuniyasu M."/>
            <person name="Ushijima N."/>
            <person name="Kawano K."/>
            <person name="Kobayashi E."/>
            <person name="Shiratori Y."/>
            <person name="Masuda Y."/>
            <person name="Senoo K."/>
        </authorList>
    </citation>
    <scope>NUCLEOTIDE SEQUENCE</scope>
    <source>
        <strain evidence="4">W786</strain>
    </source>
</reference>
<dbReference type="InterPro" id="IPR034660">
    <property type="entry name" value="DinB/YfiT-like"/>
</dbReference>
<dbReference type="SUPFAM" id="SSF109854">
    <property type="entry name" value="DinB/YfiT-like putative metalloenzymes"/>
    <property type="match status" value="1"/>
</dbReference>
<dbReference type="AlphaFoldDB" id="A0AA48KH29"/>
<dbReference type="PANTHER" id="PTHR37302:SF1">
    <property type="entry name" value="PROTEIN DINB"/>
    <property type="match status" value="1"/>
</dbReference>
<name>A0AA48KH29_9BACT</name>
<dbReference type="EMBL" id="AP027081">
    <property type="protein sequence ID" value="BDU77978.1"/>
    <property type="molecule type" value="Genomic_DNA"/>
</dbReference>
<gene>
    <name evidence="4" type="ORF">METESE_29360</name>
</gene>
<dbReference type="PANTHER" id="PTHR37302">
    <property type="entry name" value="SLR1116 PROTEIN"/>
    <property type="match status" value="1"/>
</dbReference>
<evidence type="ECO:0000313" key="5">
    <source>
        <dbReference type="Proteomes" id="UP001228113"/>
    </source>
</evidence>
<dbReference type="Pfam" id="PF05163">
    <property type="entry name" value="DinB"/>
    <property type="match status" value="1"/>
</dbReference>
<dbReference type="KEGG" id="msea:METESE_29360"/>
<proteinExistence type="inferred from homology"/>